<evidence type="ECO:0000313" key="4">
    <source>
        <dbReference type="Proteomes" id="UP000005045"/>
    </source>
</evidence>
<sequence length="183" mass="17885">MRFRAVATAVAVWCASGAAMASGYSEVWNPPEAAAHGKHGAAKGRAKSAAKHVASAGAAKSKTDVKHVASAGANKASGLASGKAKPKSAGVADAAKRPAQVVQTKSDHAKAIHAKAIHANIAQGQSAHGGVVKVAGTAKGAAARPAPADHKTPALAANTSADQLDAAANPATARSGSLPPILH</sequence>
<keyword evidence="4" id="KW-1185">Reference proteome</keyword>
<evidence type="ECO:0000256" key="2">
    <source>
        <dbReference type="SAM" id="SignalP"/>
    </source>
</evidence>
<name>B1FVE3_PARG4</name>
<dbReference type="AlphaFoldDB" id="B1FVE3"/>
<feature type="region of interest" description="Disordered" evidence="1">
    <location>
        <begin position="163"/>
        <end position="183"/>
    </location>
</feature>
<gene>
    <name evidence="3" type="ORF">BgramDRAFT_1067</name>
</gene>
<dbReference type="EMBL" id="ABLD01000002">
    <property type="protein sequence ID" value="EDT12503.1"/>
    <property type="molecule type" value="Genomic_DNA"/>
</dbReference>
<protein>
    <submittedName>
        <fullName evidence="3">Uncharacterized protein</fullName>
    </submittedName>
</protein>
<reference evidence="3 4" key="1">
    <citation type="submission" date="2008-03" db="EMBL/GenBank/DDBJ databases">
        <title>Sequencing of the draft genome and assembly of Burkholderia graminis C4D1M.</title>
        <authorList>
            <consortium name="US DOE Joint Genome Institute (JGI-PGF)"/>
            <person name="Copeland A."/>
            <person name="Lucas S."/>
            <person name="Lapidus A."/>
            <person name="Glavina del Rio T."/>
            <person name="Dalin E."/>
            <person name="Tice H."/>
            <person name="Bruce D."/>
            <person name="Goodwin L."/>
            <person name="Pitluck S."/>
            <person name="Larimer F."/>
            <person name="Land M.L."/>
            <person name="Hauser L."/>
            <person name="Tiedje J."/>
            <person name="Richardson P."/>
        </authorList>
    </citation>
    <scope>NUCLEOTIDE SEQUENCE [LARGE SCALE GENOMIC DNA]</scope>
    <source>
        <strain evidence="4">ATCC 700544 / DSM 17151 / LMG 18924 / NCIMB 13744 / C4D1M</strain>
    </source>
</reference>
<feature type="chain" id="PRO_5044481309" evidence="2">
    <location>
        <begin position="22"/>
        <end position="183"/>
    </location>
</feature>
<keyword evidence="2" id="KW-0732">Signal</keyword>
<dbReference type="OrthoDB" id="9027696at2"/>
<proteinExistence type="predicted"/>
<evidence type="ECO:0000313" key="3">
    <source>
        <dbReference type="EMBL" id="EDT12503.1"/>
    </source>
</evidence>
<accession>B1FVE3</accession>
<feature type="signal peptide" evidence="2">
    <location>
        <begin position="1"/>
        <end position="21"/>
    </location>
</feature>
<organism evidence="3 4">
    <name type="scientific">Paraburkholderia graminis (strain ATCC 700544 / DSM 17151 / LMG 18924 / NCIMB 13744 / C4D1M)</name>
    <dbReference type="NCBI Taxonomy" id="396598"/>
    <lineage>
        <taxon>Bacteria</taxon>
        <taxon>Pseudomonadati</taxon>
        <taxon>Pseudomonadota</taxon>
        <taxon>Betaproteobacteria</taxon>
        <taxon>Burkholderiales</taxon>
        <taxon>Burkholderiaceae</taxon>
        <taxon>Paraburkholderia</taxon>
    </lineage>
</organism>
<dbReference type="Proteomes" id="UP000005045">
    <property type="component" value="Unassembled WGS sequence"/>
</dbReference>
<evidence type="ECO:0000256" key="1">
    <source>
        <dbReference type="SAM" id="MobiDB-lite"/>
    </source>
</evidence>
<dbReference type="RefSeq" id="WP_006047627.1">
    <property type="nucleotide sequence ID" value="NZ_ABLD01000002.1"/>
</dbReference>
<comment type="caution">
    <text evidence="3">The sequence shown here is derived from an EMBL/GenBank/DDBJ whole genome shotgun (WGS) entry which is preliminary data.</text>
</comment>
<feature type="region of interest" description="Disordered" evidence="1">
    <location>
        <begin position="73"/>
        <end position="93"/>
    </location>
</feature>